<dbReference type="Pfam" id="PF12852">
    <property type="entry name" value="Cupin_6"/>
    <property type="match status" value="1"/>
</dbReference>
<dbReference type="SUPFAM" id="SSF46689">
    <property type="entry name" value="Homeodomain-like"/>
    <property type="match status" value="2"/>
</dbReference>
<dbReference type="Gene3D" id="1.10.10.60">
    <property type="entry name" value="Homeodomain-like"/>
    <property type="match status" value="2"/>
</dbReference>
<dbReference type="InterPro" id="IPR018062">
    <property type="entry name" value="HTH_AraC-typ_CS"/>
</dbReference>
<comment type="caution">
    <text evidence="5">The sequence shown here is derived from an EMBL/GenBank/DDBJ whole genome shotgun (WGS) entry which is preliminary data.</text>
</comment>
<keyword evidence="1" id="KW-0805">Transcription regulation</keyword>
<dbReference type="EMBL" id="LSNE01000005">
    <property type="protein sequence ID" value="KXI29170.1"/>
    <property type="molecule type" value="Genomic_DNA"/>
</dbReference>
<dbReference type="SMART" id="SM00342">
    <property type="entry name" value="HTH_ARAC"/>
    <property type="match status" value="1"/>
</dbReference>
<dbReference type="OrthoDB" id="9783876at2"/>
<evidence type="ECO:0000256" key="3">
    <source>
        <dbReference type="ARBA" id="ARBA00023163"/>
    </source>
</evidence>
<evidence type="ECO:0000256" key="1">
    <source>
        <dbReference type="ARBA" id="ARBA00023015"/>
    </source>
</evidence>
<gene>
    <name evidence="5" type="ORF">AX660_13545</name>
</gene>
<dbReference type="Pfam" id="PF12833">
    <property type="entry name" value="HTH_18"/>
    <property type="match status" value="1"/>
</dbReference>
<dbReference type="GO" id="GO:0043565">
    <property type="term" value="F:sequence-specific DNA binding"/>
    <property type="evidence" value="ECO:0007669"/>
    <property type="project" value="InterPro"/>
</dbReference>
<name>A0A136A1Z6_9ALTE</name>
<dbReference type="InterPro" id="IPR009057">
    <property type="entry name" value="Homeodomain-like_sf"/>
</dbReference>
<dbReference type="PROSITE" id="PS01124">
    <property type="entry name" value="HTH_ARAC_FAMILY_2"/>
    <property type="match status" value="1"/>
</dbReference>
<evidence type="ECO:0000256" key="2">
    <source>
        <dbReference type="ARBA" id="ARBA00023125"/>
    </source>
</evidence>
<organism evidence="5 6">
    <name type="scientific">Paraglaciecola hydrolytica</name>
    <dbReference type="NCBI Taxonomy" id="1799789"/>
    <lineage>
        <taxon>Bacteria</taxon>
        <taxon>Pseudomonadati</taxon>
        <taxon>Pseudomonadota</taxon>
        <taxon>Gammaproteobacteria</taxon>
        <taxon>Alteromonadales</taxon>
        <taxon>Alteromonadaceae</taxon>
        <taxon>Paraglaciecola</taxon>
    </lineage>
</organism>
<dbReference type="PROSITE" id="PS00041">
    <property type="entry name" value="HTH_ARAC_FAMILY_1"/>
    <property type="match status" value="1"/>
</dbReference>
<feature type="domain" description="HTH araC/xylS-type" evidence="4">
    <location>
        <begin position="224"/>
        <end position="321"/>
    </location>
</feature>
<dbReference type="InterPro" id="IPR032783">
    <property type="entry name" value="AraC_lig"/>
</dbReference>
<keyword evidence="6" id="KW-1185">Reference proteome</keyword>
<dbReference type="Proteomes" id="UP000070299">
    <property type="component" value="Unassembled WGS sequence"/>
</dbReference>
<dbReference type="GO" id="GO:0003700">
    <property type="term" value="F:DNA-binding transcription factor activity"/>
    <property type="evidence" value="ECO:0007669"/>
    <property type="project" value="InterPro"/>
</dbReference>
<evidence type="ECO:0000313" key="5">
    <source>
        <dbReference type="EMBL" id="KXI29170.1"/>
    </source>
</evidence>
<dbReference type="InterPro" id="IPR018060">
    <property type="entry name" value="HTH_AraC"/>
</dbReference>
<keyword evidence="2" id="KW-0238">DNA-binding</keyword>
<dbReference type="STRING" id="1799789.AX660_13545"/>
<dbReference type="PANTHER" id="PTHR11019">
    <property type="entry name" value="HTH-TYPE TRANSCRIPTIONAL REGULATOR NIMR"/>
    <property type="match status" value="1"/>
</dbReference>
<accession>A0A136A1Z6</accession>
<sequence length="328" mass="36713">MDVLTEVLNSLHIKGALYFEVEAGQPWVLVNPPMHLIGAFMLPEVEHVIPFHIMMDGEGWVRSDDDTAPPIKLESGDVVMFPMGSSHALTSDINNWQGTYADPGFYQETAAKEYPFTKVKLGEGLECAKMVCGYIGFNARPLNPLLETLPKMLVVKEHISDKGLMQQLLLSTLKEMRKSTASARHNVTKLSELIFTQALRQHMESQSENPTANWLTAIKDEHIGRALVLIHQTPLKDWSLAQLASECGMSRSSLAERFSYYVGQSPMQYINRWKMQLASKLLADGMSIVCVAEHIGYSSESAFQKAFKRTVGQAAGKWRVSHHHNNAQ</sequence>
<dbReference type="RefSeq" id="WP_068376273.1">
    <property type="nucleotide sequence ID" value="NZ_LSNE01000005.1"/>
</dbReference>
<proteinExistence type="predicted"/>
<evidence type="ECO:0000313" key="6">
    <source>
        <dbReference type="Proteomes" id="UP000070299"/>
    </source>
</evidence>
<dbReference type="PANTHER" id="PTHR11019:SF159">
    <property type="entry name" value="TRANSCRIPTIONAL REGULATOR-RELATED"/>
    <property type="match status" value="1"/>
</dbReference>
<dbReference type="AlphaFoldDB" id="A0A136A1Z6"/>
<evidence type="ECO:0000259" key="4">
    <source>
        <dbReference type="PROSITE" id="PS01124"/>
    </source>
</evidence>
<reference evidence="6" key="1">
    <citation type="submission" date="2016-02" db="EMBL/GenBank/DDBJ databases">
        <authorList>
            <person name="Schultz-Johansen M."/>
            <person name="Glaring M.A."/>
            <person name="Bech P.K."/>
            <person name="Stougaard P."/>
        </authorList>
    </citation>
    <scope>NUCLEOTIDE SEQUENCE [LARGE SCALE GENOMIC DNA]</scope>
    <source>
        <strain evidence="6">S66</strain>
    </source>
</reference>
<protein>
    <recommendedName>
        <fullName evidence="4">HTH araC/xylS-type domain-containing protein</fullName>
    </recommendedName>
</protein>
<keyword evidence="3" id="KW-0804">Transcription</keyword>